<evidence type="ECO:0000256" key="2">
    <source>
        <dbReference type="ARBA" id="ARBA00004651"/>
    </source>
</evidence>
<dbReference type="GO" id="GO:0005886">
    <property type="term" value="C:plasma membrane"/>
    <property type="evidence" value="ECO:0007669"/>
    <property type="project" value="UniProtKB-SubCell"/>
</dbReference>
<gene>
    <name evidence="17" type="ORF">A3196_12350</name>
</gene>
<dbReference type="Pfam" id="PF02518">
    <property type="entry name" value="HATPase_c"/>
    <property type="match status" value="1"/>
</dbReference>
<dbReference type="Pfam" id="PF00512">
    <property type="entry name" value="HisKA"/>
    <property type="match status" value="1"/>
</dbReference>
<organism evidence="17 18">
    <name type="scientific">Candidatus Thiodiazotropha endoloripes</name>
    <dbReference type="NCBI Taxonomy" id="1818881"/>
    <lineage>
        <taxon>Bacteria</taxon>
        <taxon>Pseudomonadati</taxon>
        <taxon>Pseudomonadota</taxon>
        <taxon>Gammaproteobacteria</taxon>
        <taxon>Chromatiales</taxon>
        <taxon>Sedimenticolaceae</taxon>
        <taxon>Candidatus Thiodiazotropha</taxon>
    </lineage>
</organism>
<evidence type="ECO:0000256" key="1">
    <source>
        <dbReference type="ARBA" id="ARBA00000085"/>
    </source>
</evidence>
<evidence type="ECO:0000256" key="13">
    <source>
        <dbReference type="ARBA" id="ARBA00023136"/>
    </source>
</evidence>
<evidence type="ECO:0000256" key="4">
    <source>
        <dbReference type="ARBA" id="ARBA00022475"/>
    </source>
</evidence>
<dbReference type="SUPFAM" id="SSF47384">
    <property type="entry name" value="Homodimeric domain of signal transducing histidine kinase"/>
    <property type="match status" value="1"/>
</dbReference>
<evidence type="ECO:0000313" key="17">
    <source>
        <dbReference type="EMBL" id="ODB97475.1"/>
    </source>
</evidence>
<dbReference type="InterPro" id="IPR036097">
    <property type="entry name" value="HisK_dim/P_sf"/>
</dbReference>
<dbReference type="Proteomes" id="UP000094849">
    <property type="component" value="Unassembled WGS sequence"/>
</dbReference>
<evidence type="ECO:0000256" key="5">
    <source>
        <dbReference type="ARBA" id="ARBA00022553"/>
    </source>
</evidence>
<evidence type="ECO:0000256" key="8">
    <source>
        <dbReference type="ARBA" id="ARBA00022741"/>
    </source>
</evidence>
<evidence type="ECO:0000256" key="10">
    <source>
        <dbReference type="ARBA" id="ARBA00022840"/>
    </source>
</evidence>
<dbReference type="InterPro" id="IPR003661">
    <property type="entry name" value="HisK_dim/P_dom"/>
</dbReference>
<feature type="transmembrane region" description="Helical" evidence="14">
    <location>
        <begin position="146"/>
        <end position="166"/>
    </location>
</feature>
<proteinExistence type="predicted"/>
<evidence type="ECO:0000256" key="7">
    <source>
        <dbReference type="ARBA" id="ARBA00022692"/>
    </source>
</evidence>
<protein>
    <recommendedName>
        <fullName evidence="3">histidine kinase</fullName>
        <ecNumber evidence="3">2.7.13.3</ecNumber>
    </recommendedName>
</protein>
<accession>A0A1E2USE2</accession>
<name>A0A1E2USE2_9GAMM</name>
<keyword evidence="8" id="KW-0547">Nucleotide-binding</keyword>
<feature type="domain" description="Histidine kinase" evidence="15">
    <location>
        <begin position="227"/>
        <end position="432"/>
    </location>
</feature>
<keyword evidence="11 14" id="KW-1133">Transmembrane helix</keyword>
<dbReference type="InterPro" id="IPR005467">
    <property type="entry name" value="His_kinase_dom"/>
</dbReference>
<feature type="domain" description="HAMP" evidence="16">
    <location>
        <begin position="167"/>
        <end position="219"/>
    </location>
</feature>
<dbReference type="SMART" id="SM00388">
    <property type="entry name" value="HisKA"/>
    <property type="match status" value="1"/>
</dbReference>
<dbReference type="InterPro" id="IPR036890">
    <property type="entry name" value="HATPase_C_sf"/>
</dbReference>
<comment type="subcellular location">
    <subcellularLocation>
        <location evidence="2">Cell membrane</location>
        <topology evidence="2">Multi-pass membrane protein</topology>
    </subcellularLocation>
</comment>
<keyword evidence="4" id="KW-1003">Cell membrane</keyword>
<reference evidence="17 18" key="1">
    <citation type="submission" date="2016-03" db="EMBL/GenBank/DDBJ databases">
        <title>Chemosynthetic sulphur-oxidizing symbionts of marine invertebrate animals are capable of nitrogen fixation.</title>
        <authorList>
            <person name="Petersen J.M."/>
            <person name="Kemper A."/>
            <person name="Gruber-Vodicka H."/>
            <person name="Cardini U."/>
            <person name="Geest Mvander."/>
            <person name="Kleiner M."/>
            <person name="Bulgheresi S."/>
            <person name="Fussmann M."/>
            <person name="Herbold C."/>
            <person name="Seah B.K.B."/>
            <person name="Antony C.Paul."/>
            <person name="Liu D."/>
            <person name="Belitz A."/>
            <person name="Weber M."/>
        </authorList>
    </citation>
    <scope>NUCLEOTIDE SEQUENCE [LARGE SCALE GENOMIC DNA]</scope>
    <source>
        <strain evidence="17">G_D</strain>
    </source>
</reference>
<comment type="caution">
    <text evidence="17">The sequence shown here is derived from an EMBL/GenBank/DDBJ whole genome shotgun (WGS) entry which is preliminary data.</text>
</comment>
<dbReference type="Gene3D" id="3.30.565.10">
    <property type="entry name" value="Histidine kinase-like ATPase, C-terminal domain"/>
    <property type="match status" value="1"/>
</dbReference>
<evidence type="ECO:0000256" key="11">
    <source>
        <dbReference type="ARBA" id="ARBA00022989"/>
    </source>
</evidence>
<dbReference type="SMART" id="SM00387">
    <property type="entry name" value="HATPase_c"/>
    <property type="match status" value="1"/>
</dbReference>
<dbReference type="AlphaFoldDB" id="A0A1E2USE2"/>
<dbReference type="PANTHER" id="PTHR45528:SF1">
    <property type="entry name" value="SENSOR HISTIDINE KINASE CPXA"/>
    <property type="match status" value="1"/>
</dbReference>
<dbReference type="GO" id="GO:0000155">
    <property type="term" value="F:phosphorelay sensor kinase activity"/>
    <property type="evidence" value="ECO:0007669"/>
    <property type="project" value="InterPro"/>
</dbReference>
<evidence type="ECO:0000256" key="14">
    <source>
        <dbReference type="SAM" id="Phobius"/>
    </source>
</evidence>
<keyword evidence="18" id="KW-1185">Reference proteome</keyword>
<dbReference type="PROSITE" id="PS50109">
    <property type="entry name" value="HIS_KIN"/>
    <property type="match status" value="1"/>
</dbReference>
<keyword evidence="12" id="KW-0902">Two-component regulatory system</keyword>
<dbReference type="CDD" id="cd00075">
    <property type="entry name" value="HATPase"/>
    <property type="match status" value="1"/>
</dbReference>
<evidence type="ECO:0000313" key="18">
    <source>
        <dbReference type="Proteomes" id="UP000094849"/>
    </source>
</evidence>
<evidence type="ECO:0000259" key="16">
    <source>
        <dbReference type="PROSITE" id="PS50885"/>
    </source>
</evidence>
<evidence type="ECO:0000256" key="6">
    <source>
        <dbReference type="ARBA" id="ARBA00022679"/>
    </source>
</evidence>
<dbReference type="EMBL" id="LVJZ01000003">
    <property type="protein sequence ID" value="ODB97475.1"/>
    <property type="molecule type" value="Genomic_DNA"/>
</dbReference>
<keyword evidence="5" id="KW-0597">Phosphoprotein</keyword>
<dbReference type="InterPro" id="IPR050398">
    <property type="entry name" value="HssS/ArlS-like"/>
</dbReference>
<keyword evidence="9" id="KW-0418">Kinase</keyword>
<dbReference type="InterPro" id="IPR003594">
    <property type="entry name" value="HATPase_dom"/>
</dbReference>
<feature type="transmembrane region" description="Helical" evidence="14">
    <location>
        <begin position="12"/>
        <end position="34"/>
    </location>
</feature>
<dbReference type="GO" id="GO:0005524">
    <property type="term" value="F:ATP binding"/>
    <property type="evidence" value="ECO:0007669"/>
    <property type="project" value="UniProtKB-KW"/>
</dbReference>
<keyword evidence="13 14" id="KW-0472">Membrane</keyword>
<dbReference type="EC" id="2.7.13.3" evidence="3"/>
<dbReference type="SUPFAM" id="SSF55874">
    <property type="entry name" value="ATPase domain of HSP90 chaperone/DNA topoisomerase II/histidine kinase"/>
    <property type="match status" value="1"/>
</dbReference>
<dbReference type="InterPro" id="IPR004358">
    <property type="entry name" value="Sig_transdc_His_kin-like_C"/>
</dbReference>
<dbReference type="PANTHER" id="PTHR45528">
    <property type="entry name" value="SENSOR HISTIDINE KINASE CPXA"/>
    <property type="match status" value="1"/>
</dbReference>
<dbReference type="SUPFAM" id="SSF158472">
    <property type="entry name" value="HAMP domain-like"/>
    <property type="match status" value="1"/>
</dbReference>
<keyword evidence="10" id="KW-0067">ATP-binding</keyword>
<evidence type="ECO:0000259" key="15">
    <source>
        <dbReference type="PROSITE" id="PS50109"/>
    </source>
</evidence>
<dbReference type="Gene3D" id="1.10.287.130">
    <property type="match status" value="1"/>
</dbReference>
<dbReference type="PRINTS" id="PR00344">
    <property type="entry name" value="BCTRLSENSOR"/>
</dbReference>
<dbReference type="Pfam" id="PF00672">
    <property type="entry name" value="HAMP"/>
    <property type="match status" value="1"/>
</dbReference>
<evidence type="ECO:0000256" key="3">
    <source>
        <dbReference type="ARBA" id="ARBA00012438"/>
    </source>
</evidence>
<dbReference type="CDD" id="cd00082">
    <property type="entry name" value="HisKA"/>
    <property type="match status" value="1"/>
</dbReference>
<dbReference type="Gene3D" id="6.10.340.10">
    <property type="match status" value="1"/>
</dbReference>
<dbReference type="PROSITE" id="PS50885">
    <property type="entry name" value="HAMP"/>
    <property type="match status" value="1"/>
</dbReference>
<dbReference type="InterPro" id="IPR003660">
    <property type="entry name" value="HAMP_dom"/>
</dbReference>
<comment type="catalytic activity">
    <reaction evidence="1">
        <text>ATP + protein L-histidine = ADP + protein N-phospho-L-histidine.</text>
        <dbReference type="EC" id="2.7.13.3"/>
    </reaction>
</comment>
<dbReference type="OrthoDB" id="9804645at2"/>
<keyword evidence="7 14" id="KW-0812">Transmembrane</keyword>
<evidence type="ECO:0000256" key="9">
    <source>
        <dbReference type="ARBA" id="ARBA00022777"/>
    </source>
</evidence>
<dbReference type="CDD" id="cd06225">
    <property type="entry name" value="HAMP"/>
    <property type="match status" value="1"/>
</dbReference>
<dbReference type="SMART" id="SM00304">
    <property type="entry name" value="HAMP"/>
    <property type="match status" value="1"/>
</dbReference>
<keyword evidence="6" id="KW-0808">Transferase</keyword>
<evidence type="ECO:0000256" key="12">
    <source>
        <dbReference type="ARBA" id="ARBA00023012"/>
    </source>
</evidence>
<dbReference type="STRING" id="1818881.A3196_12350"/>
<sequence length="435" mass="49541">MKFRHRLSIRLIILFIIISILIIFVLNTGFRYGIRDEFKRLAEPHLVEYVDHLQQQIGAPPDILAASALAERLSIDIQINSPVDRWSSSGVILDEQSLDFHQHQLSNGRIVEVSHQASRFIMRLQEGNVTALYITKQKFTSSQIPWIASITIAVVLLLIALTYLFVRRLFLPIETIRQGVANFGSGDLKYRIKLQRKDELGELAHSVNNMADEIQGMLEAKRQLLLAISHELRSPLTRVRLNAELIDHGEPRERIIQDLKLLEQQLNELLETERLESNHTKLDLQLADPRQLIDSVTKEHFAESQWQSHIDESGGLILLDIARIKLLIKNLLDNAQRHTNLRRGEVEIHSHLTNDGWHFQVTDFGAGIAEEHLTHLTEPFYRVDKARQRSTGGYGLGLYLCRVITEAHGGELTIESQLGKGTQVSVTIPHTTPTN</sequence>